<accession>A0A0C3BA38</accession>
<dbReference type="Gene3D" id="2.40.50.140">
    <property type="entry name" value="Nucleic acid-binding proteins"/>
    <property type="match status" value="1"/>
</dbReference>
<evidence type="ECO:0000256" key="3">
    <source>
        <dbReference type="ARBA" id="ARBA00007572"/>
    </source>
</evidence>
<dbReference type="Pfam" id="PF04679">
    <property type="entry name" value="DNA_ligase_A_C"/>
    <property type="match status" value="1"/>
</dbReference>
<reference evidence="20 21" key="1">
    <citation type="submission" date="2014-04" db="EMBL/GenBank/DDBJ databases">
        <authorList>
            <consortium name="DOE Joint Genome Institute"/>
            <person name="Kuo A."/>
            <person name="Tarkka M."/>
            <person name="Buscot F."/>
            <person name="Kohler A."/>
            <person name="Nagy L.G."/>
            <person name="Floudas D."/>
            <person name="Copeland A."/>
            <person name="Barry K.W."/>
            <person name="Cichocki N."/>
            <person name="Veneault-Fourrey C."/>
            <person name="LaButti K."/>
            <person name="Lindquist E.A."/>
            <person name="Lipzen A."/>
            <person name="Lundell T."/>
            <person name="Morin E."/>
            <person name="Murat C."/>
            <person name="Sun H."/>
            <person name="Tunlid A."/>
            <person name="Henrissat B."/>
            <person name="Grigoriev I.V."/>
            <person name="Hibbett D.S."/>
            <person name="Martin F."/>
            <person name="Nordberg H.P."/>
            <person name="Cantor M.N."/>
            <person name="Hua S.X."/>
        </authorList>
    </citation>
    <scope>NUCLEOTIDE SEQUENCE [LARGE SCALE GENOMIC DNA]</scope>
    <source>
        <strain evidence="20 21">F 1598</strain>
    </source>
</reference>
<sequence>MMQPTPAPSSPPHSPPAQDHSTVNPPQNVDSAPFSVLVGLFLKLQTEKKPERRRQYLNSWFTHWRQQNGYDLYPVLRLILPQKDRERAVYGLKEKNLARTYIKLIPLGMRDPDAIRLLHWKKPVDKPTDGDKPTSAVSSGDFPAVLYDVVRKRTSVIEGSLTIDDLNEILDELSKSMGKGDVQSKILQRVYNRATAEEQRWIVRIILKDMIISVKETTVFSVFHPDAQDLFNTCSDLKKVAWELWDPSRRLNDEDKQIQLFRAFAPMLCKRPTKKIEDSVKEMGGGEFIIEEKLDGERMQLHKRGNEYFYCSRKGKDYTYLYGSHVGTGSLTPFIEAAFDSRIENIILDGEMLVWDPVSERNLPFGTLKTAALDKSNKQHSPRPCFKVFDLLYLNETCLLDRSVAFRKRNMRQYIKEVQGRIEFTTEFKAKSAKDVRQRMDQVMADRGEGLVMKAPNSAYVLNGRTNDWIKVKPEYMDNMGETVDVLVVAGNYGSGKRGGGVSTLICAVFDDEHPNEEEPKYRTFVRIGSGLSFADYVWVRAKPWKTWDPKEPPSFLLTASKSHDDKGDVYLEPEDSFIIKVKAAEITKSDQYHMKYTMRFPRALSIRDDLTVSDCLTASGITETIISKKKRKMESEAAVSNKKRKKVAKKPELMGHKGPKANEINVESNIFEDMHFVVLADPKSRTGQDDRKQLIISIIAHGGKSWNVVKDVENLFVVYGGTTKFPEINRIIQKETYDIVRPQWILDCIQLNQLVPMSKKYFFHATPHRAESEEYNLEDQDIQVDAPMIENEDDDAEFKVPDWPKHKDEEPGDAEQPDIDSPLADWFKVEQDETPGTSARVHDLSDTETENDSDHEELRPDEGEDEWLKIKPSTDRPSSDEENTIIKAEEESAANVRMGESDAVMEYDENLIFSHLCFYLDTPDNARENDMGAKSKHEETIVKNFTEVLTKITDNGGKIVGLDEPKLTHVVVDRLDTTRRVKLMERTSQPKRRRLVVAEWIRDSLDEGTLLDEEEYVP</sequence>
<organism evidence="20 21">
    <name type="scientific">Piloderma croceum (strain F 1598)</name>
    <dbReference type="NCBI Taxonomy" id="765440"/>
    <lineage>
        <taxon>Eukaryota</taxon>
        <taxon>Fungi</taxon>
        <taxon>Dikarya</taxon>
        <taxon>Basidiomycota</taxon>
        <taxon>Agaricomycotina</taxon>
        <taxon>Agaricomycetes</taxon>
        <taxon>Agaricomycetidae</taxon>
        <taxon>Atheliales</taxon>
        <taxon>Atheliaceae</taxon>
        <taxon>Piloderma</taxon>
    </lineage>
</organism>
<evidence type="ECO:0000256" key="9">
    <source>
        <dbReference type="ARBA" id="ARBA00022840"/>
    </source>
</evidence>
<dbReference type="InterPro" id="IPR012308">
    <property type="entry name" value="DNA_ligase_ATP-dep_N"/>
</dbReference>
<feature type="compositionally biased region" description="Pro residues" evidence="17">
    <location>
        <begin position="1"/>
        <end position="15"/>
    </location>
</feature>
<keyword evidence="13" id="KW-0539">Nucleus</keyword>
<evidence type="ECO:0000256" key="5">
    <source>
        <dbReference type="ARBA" id="ARBA00022723"/>
    </source>
</evidence>
<dbReference type="Pfam" id="PF16589">
    <property type="entry name" value="BRCT_2"/>
    <property type="match status" value="1"/>
</dbReference>
<dbReference type="GO" id="GO:0046872">
    <property type="term" value="F:metal ion binding"/>
    <property type="evidence" value="ECO:0007669"/>
    <property type="project" value="UniProtKB-KW"/>
</dbReference>
<dbReference type="GO" id="GO:0003677">
    <property type="term" value="F:DNA binding"/>
    <property type="evidence" value="ECO:0007669"/>
    <property type="project" value="InterPro"/>
</dbReference>
<keyword evidence="12 15" id="KW-0234">DNA repair</keyword>
<evidence type="ECO:0000256" key="2">
    <source>
        <dbReference type="ARBA" id="ARBA00004123"/>
    </source>
</evidence>
<proteinExistence type="inferred from homology"/>
<dbReference type="NCBIfam" id="TIGR00574">
    <property type="entry name" value="dnl1"/>
    <property type="match status" value="1"/>
</dbReference>
<feature type="compositionally biased region" description="Basic and acidic residues" evidence="17">
    <location>
        <begin position="798"/>
        <end position="810"/>
    </location>
</feature>
<evidence type="ECO:0000256" key="13">
    <source>
        <dbReference type="ARBA" id="ARBA00023242"/>
    </source>
</evidence>
<dbReference type="SUPFAM" id="SSF117018">
    <property type="entry name" value="ATP-dependent DNA ligase DNA-binding domain"/>
    <property type="match status" value="1"/>
</dbReference>
<feature type="compositionally biased region" description="Acidic residues" evidence="17">
    <location>
        <begin position="847"/>
        <end position="856"/>
    </location>
</feature>
<evidence type="ECO:0000256" key="8">
    <source>
        <dbReference type="ARBA" id="ARBA00022763"/>
    </source>
</evidence>
<comment type="catalytic activity">
    <reaction evidence="14 15">
        <text>ATP + (deoxyribonucleotide)n-3'-hydroxyl + 5'-phospho-(deoxyribonucleotide)m = (deoxyribonucleotide)n+m + AMP + diphosphate.</text>
        <dbReference type="EC" id="6.5.1.1"/>
    </reaction>
</comment>
<dbReference type="EMBL" id="KN832992">
    <property type="protein sequence ID" value="KIM83128.1"/>
    <property type="molecule type" value="Genomic_DNA"/>
</dbReference>
<dbReference type="CDD" id="cd07968">
    <property type="entry name" value="OBF_DNA_ligase_IV"/>
    <property type="match status" value="1"/>
</dbReference>
<name>A0A0C3BA38_PILCF</name>
<keyword evidence="21" id="KW-1185">Reference proteome</keyword>
<evidence type="ECO:0000256" key="10">
    <source>
        <dbReference type="ARBA" id="ARBA00022842"/>
    </source>
</evidence>
<reference evidence="21" key="2">
    <citation type="submission" date="2015-01" db="EMBL/GenBank/DDBJ databases">
        <title>Evolutionary Origins and Diversification of the Mycorrhizal Mutualists.</title>
        <authorList>
            <consortium name="DOE Joint Genome Institute"/>
            <consortium name="Mycorrhizal Genomics Consortium"/>
            <person name="Kohler A."/>
            <person name="Kuo A."/>
            <person name="Nagy L.G."/>
            <person name="Floudas D."/>
            <person name="Copeland A."/>
            <person name="Barry K.W."/>
            <person name="Cichocki N."/>
            <person name="Veneault-Fourrey C."/>
            <person name="LaButti K."/>
            <person name="Lindquist E.A."/>
            <person name="Lipzen A."/>
            <person name="Lundell T."/>
            <person name="Morin E."/>
            <person name="Murat C."/>
            <person name="Riley R."/>
            <person name="Ohm R."/>
            <person name="Sun H."/>
            <person name="Tunlid A."/>
            <person name="Henrissat B."/>
            <person name="Grigoriev I.V."/>
            <person name="Hibbett D.S."/>
            <person name="Martin F."/>
        </authorList>
    </citation>
    <scope>NUCLEOTIDE SEQUENCE [LARGE SCALE GENOMIC DNA]</scope>
    <source>
        <strain evidence="21">F 1598</strain>
    </source>
</reference>
<evidence type="ECO:0000256" key="11">
    <source>
        <dbReference type="ARBA" id="ARBA00023172"/>
    </source>
</evidence>
<dbReference type="STRING" id="765440.A0A0C3BA38"/>
<dbReference type="InterPro" id="IPR000977">
    <property type="entry name" value="DNA_ligase_ATP-dep"/>
</dbReference>
<dbReference type="CDD" id="cd07903">
    <property type="entry name" value="Adenylation_DNA_ligase_IV"/>
    <property type="match status" value="1"/>
</dbReference>
<dbReference type="OrthoDB" id="151490at2759"/>
<dbReference type="InterPro" id="IPR016059">
    <property type="entry name" value="DNA_ligase_ATP-dep_CS"/>
</dbReference>
<dbReference type="InterPro" id="IPR012340">
    <property type="entry name" value="NA-bd_OB-fold"/>
</dbReference>
<comment type="similarity">
    <text evidence="3 16">Belongs to the ATP-dependent DNA ligase family.</text>
</comment>
<dbReference type="AlphaFoldDB" id="A0A0C3BA38"/>
<evidence type="ECO:0000256" key="16">
    <source>
        <dbReference type="RuleBase" id="RU004196"/>
    </source>
</evidence>
<dbReference type="PROSITE" id="PS00697">
    <property type="entry name" value="DNA_LIGASE_A1"/>
    <property type="match status" value="1"/>
</dbReference>
<keyword evidence="11 15" id="KW-0233">DNA recombination</keyword>
<feature type="domain" description="BRCT" evidence="19">
    <location>
        <begin position="909"/>
        <end position="1019"/>
    </location>
</feature>
<dbReference type="GO" id="GO:0071897">
    <property type="term" value="P:DNA biosynthetic process"/>
    <property type="evidence" value="ECO:0007669"/>
    <property type="project" value="InterPro"/>
</dbReference>
<dbReference type="GO" id="GO:0006310">
    <property type="term" value="P:DNA recombination"/>
    <property type="evidence" value="ECO:0007669"/>
    <property type="project" value="UniProtKB-KW"/>
</dbReference>
<dbReference type="InterPro" id="IPR012309">
    <property type="entry name" value="DNA_ligase_ATP-dep_C"/>
</dbReference>
<dbReference type="Pfam" id="PF04675">
    <property type="entry name" value="DNA_ligase_A_N"/>
    <property type="match status" value="1"/>
</dbReference>
<dbReference type="PROSITE" id="PS50172">
    <property type="entry name" value="BRCT"/>
    <property type="match status" value="2"/>
</dbReference>
<evidence type="ECO:0000259" key="19">
    <source>
        <dbReference type="PROSITE" id="PS50172"/>
    </source>
</evidence>
<keyword evidence="6" id="KW-0677">Repeat</keyword>
<dbReference type="GO" id="GO:0003910">
    <property type="term" value="F:DNA ligase (ATP) activity"/>
    <property type="evidence" value="ECO:0007669"/>
    <property type="project" value="UniProtKB-EC"/>
</dbReference>
<dbReference type="PROSITE" id="PS50160">
    <property type="entry name" value="DNA_LIGASE_A3"/>
    <property type="match status" value="1"/>
</dbReference>
<feature type="compositionally biased region" description="Basic and acidic residues" evidence="17">
    <location>
        <begin position="857"/>
        <end position="880"/>
    </location>
</feature>
<dbReference type="InterPro" id="IPR036599">
    <property type="entry name" value="DNA_ligase_N_sf"/>
</dbReference>
<evidence type="ECO:0000256" key="6">
    <source>
        <dbReference type="ARBA" id="ARBA00022737"/>
    </source>
</evidence>
<dbReference type="SUPFAM" id="SSF52113">
    <property type="entry name" value="BRCT domain"/>
    <property type="match status" value="2"/>
</dbReference>
<feature type="domain" description="BRCT" evidence="19">
    <location>
        <begin position="667"/>
        <end position="763"/>
    </location>
</feature>
<evidence type="ECO:0000256" key="12">
    <source>
        <dbReference type="ARBA" id="ARBA00023204"/>
    </source>
</evidence>
<keyword evidence="10" id="KW-0460">Magnesium</keyword>
<keyword evidence="5" id="KW-0479">Metal-binding</keyword>
<dbReference type="HOGENOM" id="CLU_004844_1_0_1"/>
<evidence type="ECO:0000313" key="21">
    <source>
        <dbReference type="Proteomes" id="UP000054166"/>
    </source>
</evidence>
<keyword evidence="4 15" id="KW-0436">Ligase</keyword>
<comment type="subcellular location">
    <subcellularLocation>
        <location evidence="2">Nucleus</location>
    </subcellularLocation>
</comment>
<dbReference type="InterPro" id="IPR001357">
    <property type="entry name" value="BRCT_dom"/>
</dbReference>
<dbReference type="InterPro" id="IPR029710">
    <property type="entry name" value="LIG4"/>
</dbReference>
<dbReference type="InParanoid" id="A0A0C3BA38"/>
<dbReference type="InterPro" id="IPR036420">
    <property type="entry name" value="BRCT_dom_sf"/>
</dbReference>
<feature type="region of interest" description="Disordered" evidence="17">
    <location>
        <begin position="794"/>
        <end position="821"/>
    </location>
</feature>
<evidence type="ECO:0000256" key="7">
    <source>
        <dbReference type="ARBA" id="ARBA00022741"/>
    </source>
</evidence>
<dbReference type="PANTHER" id="PTHR45997:SF1">
    <property type="entry name" value="DNA LIGASE 4"/>
    <property type="match status" value="1"/>
</dbReference>
<dbReference type="GO" id="GO:0032807">
    <property type="term" value="C:DNA ligase IV complex"/>
    <property type="evidence" value="ECO:0007669"/>
    <property type="project" value="TreeGrafter"/>
</dbReference>
<evidence type="ECO:0000256" key="4">
    <source>
        <dbReference type="ARBA" id="ARBA00022598"/>
    </source>
</evidence>
<dbReference type="InterPro" id="IPR044125">
    <property type="entry name" value="Adenylation_DNA_ligase_IV"/>
</dbReference>
<comment type="cofactor">
    <cofactor evidence="1">
        <name>Mg(2+)</name>
        <dbReference type="ChEBI" id="CHEBI:18420"/>
    </cofactor>
</comment>
<evidence type="ECO:0000259" key="18">
    <source>
        <dbReference type="PROSITE" id="PS50160"/>
    </source>
</evidence>
<gene>
    <name evidence="20" type="ORF">PILCRDRAFT_819896</name>
</gene>
<evidence type="ECO:0000313" key="20">
    <source>
        <dbReference type="EMBL" id="KIM83128.1"/>
    </source>
</evidence>
<keyword evidence="7 15" id="KW-0547">Nucleotide-binding</keyword>
<evidence type="ECO:0000256" key="15">
    <source>
        <dbReference type="RuleBase" id="RU000617"/>
    </source>
</evidence>
<keyword evidence="8 15" id="KW-0227">DNA damage</keyword>
<dbReference type="SMART" id="SM00292">
    <property type="entry name" value="BRCT"/>
    <property type="match status" value="2"/>
</dbReference>
<dbReference type="GO" id="GO:0005524">
    <property type="term" value="F:ATP binding"/>
    <property type="evidence" value="ECO:0007669"/>
    <property type="project" value="UniProtKB-KW"/>
</dbReference>
<dbReference type="GO" id="GO:0006297">
    <property type="term" value="P:nucleotide-excision repair, DNA gap filling"/>
    <property type="evidence" value="ECO:0007669"/>
    <property type="project" value="TreeGrafter"/>
</dbReference>
<evidence type="ECO:0000256" key="17">
    <source>
        <dbReference type="SAM" id="MobiDB-lite"/>
    </source>
</evidence>
<dbReference type="PANTHER" id="PTHR45997">
    <property type="entry name" value="DNA LIGASE 4"/>
    <property type="match status" value="1"/>
</dbReference>
<dbReference type="Gene3D" id="1.10.3260.10">
    <property type="entry name" value="DNA ligase, ATP-dependent, N-terminal domain"/>
    <property type="match status" value="1"/>
</dbReference>
<dbReference type="FunCoup" id="A0A0C3BA38">
    <property type="interactions" value="269"/>
</dbReference>
<keyword evidence="9 15" id="KW-0067">ATP-binding</keyword>
<dbReference type="InterPro" id="IPR012310">
    <property type="entry name" value="DNA_ligase_ATP-dep_cent"/>
</dbReference>
<dbReference type="SUPFAM" id="SSF50249">
    <property type="entry name" value="Nucleic acid-binding proteins"/>
    <property type="match status" value="1"/>
</dbReference>
<dbReference type="Gene3D" id="3.30.470.30">
    <property type="entry name" value="DNA ligase/mRNA capping enzyme"/>
    <property type="match status" value="1"/>
</dbReference>
<dbReference type="Proteomes" id="UP000054166">
    <property type="component" value="Unassembled WGS sequence"/>
</dbReference>
<dbReference type="EC" id="6.5.1.1" evidence="15"/>
<dbReference type="SUPFAM" id="SSF56091">
    <property type="entry name" value="DNA ligase/mRNA capping enzyme, catalytic domain"/>
    <property type="match status" value="1"/>
</dbReference>
<feature type="region of interest" description="Disordered" evidence="17">
    <location>
        <begin position="833"/>
        <end position="885"/>
    </location>
</feature>
<feature type="domain" description="ATP-dependent DNA ligase family profile" evidence="18">
    <location>
        <begin position="377"/>
        <end position="511"/>
    </location>
</feature>
<protein>
    <recommendedName>
        <fullName evidence="15">DNA ligase</fullName>
        <ecNumber evidence="15">6.5.1.1</ecNumber>
    </recommendedName>
</protein>
<dbReference type="Pfam" id="PF01068">
    <property type="entry name" value="DNA_ligase_A_M"/>
    <property type="match status" value="1"/>
</dbReference>
<feature type="region of interest" description="Disordered" evidence="17">
    <location>
        <begin position="1"/>
        <end position="29"/>
    </location>
</feature>
<dbReference type="Gene3D" id="3.40.50.10190">
    <property type="entry name" value="BRCT domain"/>
    <property type="match status" value="2"/>
</dbReference>
<dbReference type="GO" id="GO:0006303">
    <property type="term" value="P:double-strand break repair via nonhomologous end joining"/>
    <property type="evidence" value="ECO:0007669"/>
    <property type="project" value="TreeGrafter"/>
</dbReference>
<evidence type="ECO:0000256" key="14">
    <source>
        <dbReference type="ARBA" id="ARBA00034003"/>
    </source>
</evidence>
<evidence type="ECO:0000256" key="1">
    <source>
        <dbReference type="ARBA" id="ARBA00001946"/>
    </source>
</evidence>
<feature type="compositionally biased region" description="Polar residues" evidence="17">
    <location>
        <begin position="19"/>
        <end position="29"/>
    </location>
</feature>